<evidence type="ECO:0000313" key="2">
    <source>
        <dbReference type="EMBL" id="KAJ4318024.1"/>
    </source>
</evidence>
<name>A0A9W8WAX3_9HYPO</name>
<dbReference type="Proteomes" id="UP001140502">
    <property type="component" value="Unassembled WGS sequence"/>
</dbReference>
<evidence type="ECO:0000256" key="1">
    <source>
        <dbReference type="SAM" id="MobiDB-lite"/>
    </source>
</evidence>
<evidence type="ECO:0000313" key="3">
    <source>
        <dbReference type="Proteomes" id="UP001140502"/>
    </source>
</evidence>
<dbReference type="OrthoDB" id="5127183at2759"/>
<comment type="caution">
    <text evidence="2">The sequence shown here is derived from an EMBL/GenBank/DDBJ whole genome shotgun (WGS) entry which is preliminary data.</text>
</comment>
<dbReference type="AlphaFoldDB" id="A0A9W8WAX3"/>
<organism evidence="2 3">
    <name type="scientific">Fusarium piperis</name>
    <dbReference type="NCBI Taxonomy" id="1435070"/>
    <lineage>
        <taxon>Eukaryota</taxon>
        <taxon>Fungi</taxon>
        <taxon>Dikarya</taxon>
        <taxon>Ascomycota</taxon>
        <taxon>Pezizomycotina</taxon>
        <taxon>Sordariomycetes</taxon>
        <taxon>Hypocreomycetidae</taxon>
        <taxon>Hypocreales</taxon>
        <taxon>Nectriaceae</taxon>
        <taxon>Fusarium</taxon>
        <taxon>Fusarium solani species complex</taxon>
    </lineage>
</organism>
<protein>
    <submittedName>
        <fullName evidence="2">Uncharacterized protein</fullName>
    </submittedName>
</protein>
<feature type="region of interest" description="Disordered" evidence="1">
    <location>
        <begin position="683"/>
        <end position="716"/>
    </location>
</feature>
<gene>
    <name evidence="2" type="ORF">N0V84_007078</name>
</gene>
<accession>A0A9W8WAX3</accession>
<proteinExistence type="predicted"/>
<keyword evidence="3" id="KW-1185">Reference proteome</keyword>
<dbReference type="EMBL" id="JAPEUR010000149">
    <property type="protein sequence ID" value="KAJ4318024.1"/>
    <property type="molecule type" value="Genomic_DNA"/>
</dbReference>
<feature type="compositionally biased region" description="Basic and acidic residues" evidence="1">
    <location>
        <begin position="685"/>
        <end position="704"/>
    </location>
</feature>
<sequence length="716" mass="81751">MQDVIQGSVLSARVCPLVFDTSVSDAPETVRLRTLSFFSELLESPDGVSKYQSSTLDQRKIIAVGIRDLYIAEAAGLLQQEDKAILQGMVGLIDQDLGVTQFGGLNVSFYPSKEFSITKFIENLDEKIGKQASELYAQIMPAPKLFVVFVNPADLSYHNFENIIHLDSWFESNMSSVRPEKALSLDNETQITPNREIFTCELQGDMLTPLEALSELDLYVPPLNKTTRGGERFIFHSSILSQVLTEALQSSNVLDKLSGGQLKSSFEFVNYVFRCNRFNTDDSHFQSHLDTPYYDSSRSQVSKYTMLINLTTGHSDPALRIKDVSFNDVQKFTCVIFDQQYEHEGWPFLDGQKVFIRTELVFKDDELEHNNEIAELFAEACYMSWQSMFDQGLSSYANECFERANSLHWALAKAATRPPIYLSKQFQGTRFLTNGYNYWFLKSDGVTAKGCAVVAVLDYFNCKIGQTPFQSLVTSTKLERRFESIDEIWQILSPIEVKGKTGIRRLKKNNVESLIKTGPSKPLEWQFEDWDGEPEELEEFEEDGSGCCPMHSFPMFNPWKNNEVMDAYDACCEYSREKLFGAPLLILDQEIVINEDNIKIFNDQVFFLHSKDGKPLPRINFAACWADDTLPSEFVVAGEEIEAPGIIVPPLTFHEFAQGYQFSLDFFRNDWMVKLEEQTIPLPDVSERPEPDSEFRIRVDDPSEKMQQLFDYPFGE</sequence>
<reference evidence="2" key="1">
    <citation type="submission" date="2022-10" db="EMBL/GenBank/DDBJ databases">
        <title>Tapping the CABI collections for fungal endophytes: first genome assemblies for Collariella, Neodidymelliopsis, Ascochyta clinopodiicola, Didymella pomorum, Didymosphaeria variabile, Neocosmospora piperis and Neocucurbitaria cava.</title>
        <authorList>
            <person name="Hill R."/>
        </authorList>
    </citation>
    <scope>NUCLEOTIDE SEQUENCE</scope>
    <source>
        <strain evidence="2">IMI 366586</strain>
    </source>
</reference>